<proteinExistence type="inferred from homology"/>
<dbReference type="EMBL" id="JAJAGO010000009">
    <property type="protein sequence ID" value="MCT2592162.1"/>
    <property type="molecule type" value="Genomic_DNA"/>
</dbReference>
<sequence length="332" mass="35187">MESSVRNGTPDEAREGAFHEARDGAAPSGAARGETARGGAAREGDDRLRRPARLRSLRLGGTKVTYVPDGSVQLTPRGWLPGTTDEVWAAHPEYLDDSGHLVAGIGGLLIEHGDRAMLIDAGFGPQTVPAVPGNPNGAIHGGALLENLAGLGRARGDIESVAFTHLHVDHLGWAWHPAPGSDRPAFAGATYLMSEPEWTQRHLAEAHGTSAEVIAALAPYVRTVADGEEIFPGVRMRLTPGHTAGHAGYVITSGGQRLIAFGDALHSPIQIAHPEWSSAVDHDSAQSTEHRRRLVADLEEPGTIGFGNHFADVVFGRVTRQDGGPRTWHPVA</sequence>
<evidence type="ECO:0000259" key="6">
    <source>
        <dbReference type="SMART" id="SM00849"/>
    </source>
</evidence>
<dbReference type="PANTHER" id="PTHR42978:SF6">
    <property type="entry name" value="QUORUM-QUENCHING LACTONASE YTNP-RELATED"/>
    <property type="match status" value="1"/>
</dbReference>
<evidence type="ECO:0000313" key="7">
    <source>
        <dbReference type="EMBL" id="MCT2592162.1"/>
    </source>
</evidence>
<feature type="compositionally biased region" description="Low complexity" evidence="5">
    <location>
        <begin position="29"/>
        <end position="39"/>
    </location>
</feature>
<evidence type="ECO:0000256" key="2">
    <source>
        <dbReference type="ARBA" id="ARBA00022723"/>
    </source>
</evidence>
<dbReference type="SUPFAM" id="SSF56281">
    <property type="entry name" value="Metallo-hydrolase/oxidoreductase"/>
    <property type="match status" value="1"/>
</dbReference>
<feature type="compositionally biased region" description="Basic and acidic residues" evidence="5">
    <location>
        <begin position="40"/>
        <end position="49"/>
    </location>
</feature>
<evidence type="ECO:0000313" key="8">
    <source>
        <dbReference type="Proteomes" id="UP001156389"/>
    </source>
</evidence>
<dbReference type="InterPro" id="IPR051013">
    <property type="entry name" value="MBL_superfamily_lactonases"/>
</dbReference>
<feature type="domain" description="Metallo-beta-lactamase" evidence="6">
    <location>
        <begin position="104"/>
        <end position="309"/>
    </location>
</feature>
<evidence type="ECO:0000256" key="4">
    <source>
        <dbReference type="ARBA" id="ARBA00022833"/>
    </source>
</evidence>
<dbReference type="SMART" id="SM00849">
    <property type="entry name" value="Lactamase_B"/>
    <property type="match status" value="1"/>
</dbReference>
<dbReference type="InterPro" id="IPR036866">
    <property type="entry name" value="RibonucZ/Hydroxyglut_hydro"/>
</dbReference>
<keyword evidence="8" id="KW-1185">Reference proteome</keyword>
<evidence type="ECO:0000256" key="5">
    <source>
        <dbReference type="SAM" id="MobiDB-lite"/>
    </source>
</evidence>
<dbReference type="Proteomes" id="UP001156389">
    <property type="component" value="Unassembled WGS sequence"/>
</dbReference>
<accession>A0ABT2JW91</accession>
<dbReference type="PANTHER" id="PTHR42978">
    <property type="entry name" value="QUORUM-QUENCHING LACTONASE YTNP-RELATED-RELATED"/>
    <property type="match status" value="1"/>
</dbReference>
<dbReference type="RefSeq" id="WP_260219493.1">
    <property type="nucleotide sequence ID" value="NZ_JAJAGO010000009.1"/>
</dbReference>
<keyword evidence="3" id="KW-0378">Hydrolase</keyword>
<dbReference type="InterPro" id="IPR001279">
    <property type="entry name" value="Metallo-B-lactamas"/>
</dbReference>
<organism evidence="7 8">
    <name type="scientific">Streptomyces gossypii</name>
    <dbReference type="NCBI Taxonomy" id="2883101"/>
    <lineage>
        <taxon>Bacteria</taxon>
        <taxon>Bacillati</taxon>
        <taxon>Actinomycetota</taxon>
        <taxon>Actinomycetes</taxon>
        <taxon>Kitasatosporales</taxon>
        <taxon>Streptomycetaceae</taxon>
        <taxon>Streptomyces</taxon>
    </lineage>
</organism>
<name>A0ABT2JW91_9ACTN</name>
<evidence type="ECO:0000256" key="3">
    <source>
        <dbReference type="ARBA" id="ARBA00022801"/>
    </source>
</evidence>
<protein>
    <submittedName>
        <fullName evidence="7">MBL fold metallo-hydrolase</fullName>
    </submittedName>
</protein>
<reference evidence="7 8" key="1">
    <citation type="submission" date="2021-10" db="EMBL/GenBank/DDBJ databases">
        <title>Streptomyces gossypii sp. nov., isolated from soil collected from cotton field.</title>
        <authorList>
            <person name="Ge X."/>
            <person name="Chen X."/>
            <person name="Liu W."/>
        </authorList>
    </citation>
    <scope>NUCLEOTIDE SEQUENCE [LARGE SCALE GENOMIC DNA]</scope>
    <source>
        <strain evidence="7 8">N2-109</strain>
    </source>
</reference>
<feature type="region of interest" description="Disordered" evidence="5">
    <location>
        <begin position="1"/>
        <end position="54"/>
    </location>
</feature>
<dbReference type="Gene3D" id="3.60.15.10">
    <property type="entry name" value="Ribonuclease Z/Hydroxyacylglutathione hydrolase-like"/>
    <property type="match status" value="1"/>
</dbReference>
<comment type="caution">
    <text evidence="7">The sequence shown here is derived from an EMBL/GenBank/DDBJ whole genome shotgun (WGS) entry which is preliminary data.</text>
</comment>
<keyword evidence="4" id="KW-0862">Zinc</keyword>
<dbReference type="Pfam" id="PF00753">
    <property type="entry name" value="Lactamase_B"/>
    <property type="match status" value="1"/>
</dbReference>
<evidence type="ECO:0000256" key="1">
    <source>
        <dbReference type="ARBA" id="ARBA00007749"/>
    </source>
</evidence>
<comment type="similarity">
    <text evidence="1">Belongs to the metallo-beta-lactamase superfamily.</text>
</comment>
<feature type="compositionally biased region" description="Basic and acidic residues" evidence="5">
    <location>
        <begin position="9"/>
        <end position="23"/>
    </location>
</feature>
<keyword evidence="2" id="KW-0479">Metal-binding</keyword>
<gene>
    <name evidence="7" type="ORF">LHJ74_20015</name>
</gene>